<organism evidence="1 2">
    <name type="scientific">Metapseudomonas otitidis</name>
    <dbReference type="NCBI Taxonomy" id="319939"/>
    <lineage>
        <taxon>Bacteria</taxon>
        <taxon>Pseudomonadati</taxon>
        <taxon>Pseudomonadota</taxon>
        <taxon>Gammaproteobacteria</taxon>
        <taxon>Pseudomonadales</taxon>
        <taxon>Pseudomonadaceae</taxon>
        <taxon>Metapseudomonas</taxon>
    </lineage>
</organism>
<dbReference type="AlphaFoldDB" id="A0A7X3HAZ4"/>
<evidence type="ECO:0000313" key="2">
    <source>
        <dbReference type="Proteomes" id="UP000461288"/>
    </source>
</evidence>
<gene>
    <name evidence="1" type="ORF">GO594_21525</name>
</gene>
<reference evidence="1 2" key="1">
    <citation type="submission" date="2019-12" db="EMBL/GenBank/DDBJ databases">
        <title>Draft genome sequence of Pseudomonas otitidis recovered from a chicken carcass.</title>
        <authorList>
            <person name="Vieira T.R."/>
            <person name="Oliviera E.F.C."/>
            <person name="Silva N.M.V."/>
            <person name="Sambrano G.E."/>
            <person name="Cibulski S.P."/>
            <person name="Cardoso M.R.I."/>
        </authorList>
    </citation>
    <scope>NUCLEOTIDE SEQUENCE [LARGE SCALE GENOMIC DNA]</scope>
    <source>
        <strain evidence="1 2">25_K</strain>
    </source>
</reference>
<evidence type="ECO:0000313" key="1">
    <source>
        <dbReference type="EMBL" id="MWK58569.1"/>
    </source>
</evidence>
<proteinExistence type="predicted"/>
<name>A0A7X3HAZ4_9GAMM</name>
<sequence length="62" mass="6730">VLQSTPAPGNGWHHGLWLPQDQFVEGEQLWLQLASVNSQAMLPLPAANLATPLVARHPLKLA</sequence>
<comment type="caution">
    <text evidence="1">The sequence shown here is derived from an EMBL/GenBank/DDBJ whole genome shotgun (WGS) entry which is preliminary data.</text>
</comment>
<dbReference type="Proteomes" id="UP000461288">
    <property type="component" value="Unassembled WGS sequence"/>
</dbReference>
<feature type="non-terminal residue" evidence="1">
    <location>
        <position position="1"/>
    </location>
</feature>
<accession>A0A7X3HAZ4</accession>
<protein>
    <submittedName>
        <fullName evidence="1">PilZ domain-containing protein</fullName>
    </submittedName>
</protein>
<dbReference type="EMBL" id="WTFN01000063">
    <property type="protein sequence ID" value="MWK58569.1"/>
    <property type="molecule type" value="Genomic_DNA"/>
</dbReference>